<feature type="region of interest" description="Disordered" evidence="1">
    <location>
        <begin position="412"/>
        <end position="495"/>
    </location>
</feature>
<feature type="compositionally biased region" description="Acidic residues" evidence="1">
    <location>
        <begin position="100"/>
        <end position="115"/>
    </location>
</feature>
<feature type="compositionally biased region" description="Low complexity" evidence="1">
    <location>
        <begin position="780"/>
        <end position="799"/>
    </location>
</feature>
<dbReference type="InterPro" id="IPR009072">
    <property type="entry name" value="Histone-fold"/>
</dbReference>
<dbReference type="GO" id="GO:0042393">
    <property type="term" value="F:histone binding"/>
    <property type="evidence" value="ECO:0007669"/>
    <property type="project" value="InterPro"/>
</dbReference>
<feature type="region of interest" description="Disordered" evidence="1">
    <location>
        <begin position="860"/>
        <end position="921"/>
    </location>
</feature>
<dbReference type="EMBL" id="MU853350">
    <property type="protein sequence ID" value="KAK4110453.1"/>
    <property type="molecule type" value="Genomic_DNA"/>
</dbReference>
<protein>
    <submittedName>
        <fullName evidence="2">Uncharacterized protein</fullName>
    </submittedName>
</protein>
<keyword evidence="3" id="KW-1185">Reference proteome</keyword>
<proteinExistence type="predicted"/>
<feature type="region of interest" description="Disordered" evidence="1">
    <location>
        <begin position="563"/>
        <end position="813"/>
    </location>
</feature>
<reference evidence="2" key="1">
    <citation type="journal article" date="2023" name="Mol. Phylogenet. Evol.">
        <title>Genome-scale phylogeny and comparative genomics of the fungal order Sordariales.</title>
        <authorList>
            <person name="Hensen N."/>
            <person name="Bonometti L."/>
            <person name="Westerberg I."/>
            <person name="Brannstrom I.O."/>
            <person name="Guillou S."/>
            <person name="Cros-Aarteil S."/>
            <person name="Calhoun S."/>
            <person name="Haridas S."/>
            <person name="Kuo A."/>
            <person name="Mondo S."/>
            <person name="Pangilinan J."/>
            <person name="Riley R."/>
            <person name="LaButti K."/>
            <person name="Andreopoulos B."/>
            <person name="Lipzen A."/>
            <person name="Chen C."/>
            <person name="Yan M."/>
            <person name="Daum C."/>
            <person name="Ng V."/>
            <person name="Clum A."/>
            <person name="Steindorff A."/>
            <person name="Ohm R.A."/>
            <person name="Martin F."/>
            <person name="Silar P."/>
            <person name="Natvig D.O."/>
            <person name="Lalanne C."/>
            <person name="Gautier V."/>
            <person name="Ament-Velasquez S.L."/>
            <person name="Kruys A."/>
            <person name="Hutchinson M.I."/>
            <person name="Powell A.J."/>
            <person name="Barry K."/>
            <person name="Miller A.N."/>
            <person name="Grigoriev I.V."/>
            <person name="Debuchy R."/>
            <person name="Gladieux P."/>
            <person name="Hiltunen Thoren M."/>
            <person name="Johannesson H."/>
        </authorList>
    </citation>
    <scope>NUCLEOTIDE SEQUENCE</scope>
    <source>
        <strain evidence="2">CBS 508.74</strain>
    </source>
</reference>
<feature type="compositionally biased region" description="Polar residues" evidence="1">
    <location>
        <begin position="284"/>
        <end position="294"/>
    </location>
</feature>
<feature type="compositionally biased region" description="Basic and acidic residues" evidence="1">
    <location>
        <begin position="338"/>
        <end position="355"/>
    </location>
</feature>
<dbReference type="Pfam" id="PF10384">
    <property type="entry name" value="Scm3"/>
    <property type="match status" value="1"/>
</dbReference>
<feature type="compositionally biased region" description="Acidic residues" evidence="1">
    <location>
        <begin position="15"/>
        <end position="24"/>
    </location>
</feature>
<reference evidence="2" key="2">
    <citation type="submission" date="2023-05" db="EMBL/GenBank/DDBJ databases">
        <authorList>
            <consortium name="Lawrence Berkeley National Laboratory"/>
            <person name="Steindorff A."/>
            <person name="Hensen N."/>
            <person name="Bonometti L."/>
            <person name="Westerberg I."/>
            <person name="Brannstrom I.O."/>
            <person name="Guillou S."/>
            <person name="Cros-Aarteil S."/>
            <person name="Calhoun S."/>
            <person name="Haridas S."/>
            <person name="Kuo A."/>
            <person name="Mondo S."/>
            <person name="Pangilinan J."/>
            <person name="Riley R."/>
            <person name="Labutti K."/>
            <person name="Andreopoulos B."/>
            <person name="Lipzen A."/>
            <person name="Chen C."/>
            <person name="Yanf M."/>
            <person name="Daum C."/>
            <person name="Ng V."/>
            <person name="Clum A."/>
            <person name="Ohm R."/>
            <person name="Martin F."/>
            <person name="Silar P."/>
            <person name="Natvig D."/>
            <person name="Lalanne C."/>
            <person name="Gautier V."/>
            <person name="Ament-Velasquez S.L."/>
            <person name="Kruys A."/>
            <person name="Hutchinson M.I."/>
            <person name="Powell A.J."/>
            <person name="Barry K."/>
            <person name="Miller A.N."/>
            <person name="Grigoriev I.V."/>
            <person name="Debuchy R."/>
            <person name="Gladieux P."/>
            <person name="Thoren M.H."/>
            <person name="Johannesson H."/>
        </authorList>
    </citation>
    <scope>NUCLEOTIDE SEQUENCE</scope>
    <source>
        <strain evidence="2">CBS 508.74</strain>
    </source>
</reference>
<dbReference type="GeneID" id="89939747"/>
<feature type="compositionally biased region" description="Basic and acidic residues" evidence="1">
    <location>
        <begin position="250"/>
        <end position="259"/>
    </location>
</feature>
<sequence length="942" mass="100716">MEPPAKRPRFGPVLLEEDDSEADELNSHPEEVNARRDPNLRLERSRAFAAFKLKSAFERIFEKYEKDFTGVGDEIDLRTGEIVVNNGHIQSLKDARMGSEDDATSEAESLNEEEMLSQGKADIGLRSLGRKALPSTPKVSGPSPLHGRGWPATAPLFGDPPRLATMMQPAQMPFGGTPIHYGGPLTAPAIDPTWSAPELPLPSFGNQHGSESVEAPPTKKKQARSLLNATPHLGGEDEDDVLLDVSPASHDGKSREVVAKKKRLSLPRAPSEQVVSVKNRRAAVTSSKQNSSAAKMSRNHGPKKTLGEQPSRGRSTAPQSDARSEVSLTRLNSVSKAQARDKDTPIEPELTRTERLTPGNTSTPESEDRGKTQDGENHEVGVAESPLSHYAPSGLLPELMDPDIYLNLSCPEGKIARKPRNQTLRVEIEASSQADRRSFRNIIPESSDEDSPRIPRSIISEGGLDEWPNVSNAQGKGPPDSNRNPTPESGDQVRAASAEVFSRNFVDPAYAFSDEDEPTLPRQKTRHKSKVDVRAPGNMPDTAQNATARYIQGANVAEKPWNAHHSATARAPSPTLSTNLDDGMMPSVSSPVQSSEAQQQPSLESAESGVKSSASGGALDPAQARRTSMHPSDESSIPEPEAEVSSTTAHLETNTKRDEIIPPQKAQNSPSERRGRNAAFRAASPVALRRSRSQESPLIPHGIREPRDPSSATSEPAQDLETLACDSAGSSRNLDRGSPTLTDPSSKPPAAAITALTATSTSIPNQPPSTPTKQTPRSLASRPQQPTRSSSTSLTTTATTKKKRQSILSLISDDDDQDDELIITPRPPRSAAGPAATPIHIAIRSSPAAHHVRLSLVAASSSSGSLRKKRKSVSTPTMSTPARKGGVPGSTARGSPHPMARGTGVEGDGGEEGELVQTPGGTMRRCGEDGFVCGKPFCFACL</sequence>
<gene>
    <name evidence="2" type="ORF">N656DRAFT_781652</name>
</gene>
<feature type="region of interest" description="Disordered" evidence="1">
    <location>
        <begin position="1"/>
        <end position="38"/>
    </location>
</feature>
<dbReference type="InterPro" id="IPR018465">
    <property type="entry name" value="Scm3/HJURP"/>
</dbReference>
<feature type="region of interest" description="Disordered" evidence="1">
    <location>
        <begin position="512"/>
        <end position="542"/>
    </location>
</feature>
<comment type="caution">
    <text evidence="2">The sequence shown here is derived from an EMBL/GenBank/DDBJ whole genome shotgun (WGS) entry which is preliminary data.</text>
</comment>
<evidence type="ECO:0000313" key="3">
    <source>
        <dbReference type="Proteomes" id="UP001302812"/>
    </source>
</evidence>
<dbReference type="PANTHER" id="PTHR15992:SF5">
    <property type="entry name" value="HOLLIDAY JUNCTION RECOGNITION PROTEIN"/>
    <property type="match status" value="1"/>
</dbReference>
<dbReference type="GO" id="GO:0046982">
    <property type="term" value="F:protein heterodimerization activity"/>
    <property type="evidence" value="ECO:0007669"/>
    <property type="project" value="InterPro"/>
</dbReference>
<dbReference type="RefSeq" id="XP_064668023.1">
    <property type="nucleotide sequence ID" value="XM_064815622.1"/>
</dbReference>
<feature type="compositionally biased region" description="Basic and acidic residues" evidence="1">
    <location>
        <begin position="366"/>
        <end position="381"/>
    </location>
</feature>
<feature type="compositionally biased region" description="Low complexity" evidence="1">
    <location>
        <begin position="586"/>
        <end position="602"/>
    </location>
</feature>
<dbReference type="Proteomes" id="UP001302812">
    <property type="component" value="Unassembled WGS sequence"/>
</dbReference>
<evidence type="ECO:0000313" key="2">
    <source>
        <dbReference type="EMBL" id="KAK4110453.1"/>
    </source>
</evidence>
<dbReference type="GO" id="GO:0005634">
    <property type="term" value="C:nucleus"/>
    <property type="evidence" value="ECO:0007669"/>
    <property type="project" value="InterPro"/>
</dbReference>
<feature type="region of interest" description="Disordered" evidence="1">
    <location>
        <begin position="93"/>
        <end position="117"/>
    </location>
</feature>
<feature type="compositionally biased region" description="Low complexity" evidence="1">
    <location>
        <begin position="750"/>
        <end position="763"/>
    </location>
</feature>
<name>A0AAN6QHQ2_9PEZI</name>
<feature type="compositionally biased region" description="Basic and acidic residues" evidence="1">
    <location>
        <begin position="25"/>
        <end position="38"/>
    </location>
</feature>
<organism evidence="2 3">
    <name type="scientific">Canariomyces notabilis</name>
    <dbReference type="NCBI Taxonomy" id="2074819"/>
    <lineage>
        <taxon>Eukaryota</taxon>
        <taxon>Fungi</taxon>
        <taxon>Dikarya</taxon>
        <taxon>Ascomycota</taxon>
        <taxon>Pezizomycotina</taxon>
        <taxon>Sordariomycetes</taxon>
        <taxon>Sordariomycetidae</taxon>
        <taxon>Sordariales</taxon>
        <taxon>Chaetomiaceae</taxon>
        <taxon>Canariomyces</taxon>
    </lineage>
</organism>
<dbReference type="Gene3D" id="1.10.20.10">
    <property type="entry name" value="Histone, subunit A"/>
    <property type="match status" value="1"/>
</dbReference>
<dbReference type="AlphaFoldDB" id="A0AAN6QHQ2"/>
<feature type="compositionally biased region" description="Polar residues" evidence="1">
    <location>
        <begin position="312"/>
        <end position="336"/>
    </location>
</feature>
<feature type="region of interest" description="Disordered" evidence="1">
    <location>
        <begin position="191"/>
        <end position="398"/>
    </location>
</feature>
<accession>A0AAN6QHQ2</accession>
<dbReference type="PANTHER" id="PTHR15992">
    <property type="entry name" value="HOLLIDAY JUNCTION RECOGNITION PROTEIN"/>
    <property type="match status" value="1"/>
</dbReference>
<evidence type="ECO:0000256" key="1">
    <source>
        <dbReference type="SAM" id="MobiDB-lite"/>
    </source>
</evidence>